<dbReference type="HOGENOM" id="CLU_037738_1_0_6"/>
<dbReference type="NCBIfam" id="TIGR03016">
    <property type="entry name" value="pepcterm_hypo_1"/>
    <property type="match status" value="1"/>
</dbReference>
<sequence>MAVSPRVARARALPGAAAALGLLLISGASIASTQWTFTPRMTVGQEWTDNADFSPRGAEESDLVTLLRPSLTLSGEGARAELDLNYSWDNRLYWRDSDRDRSTHNLRGSGNAELVRESIFVEGSIRRSVRAESIFDPVTARDQQETTRYRISPYWVWRQGRFSEQEVRYVFDEARYHRSDRQPQQVHRAQYQLDSGPQFGRTFWQFRSERNWDRFDDPERAEIDRFSNQATLGYRFGRSLRLSLSGSDGWIRVEDRRRDTQSWRVNADWDITRNTQISGSYGQFKDQIDDTDQTNRRDQRSLGLVHQAPRSTWRLSYAEGRTDGLGRALDPEATEFDRLLAEFGFLDADDLLVDEDRITFAETWRGSWDYTTGPHSFRLEFIQRDSDEEFGIGDDRFEDAVERERRVVGRWGWSFGARTDATLRGVYRWIEGRDVDDQERESEEYRLSLGLSRSLGRRTSGDLDLIHRQRVEGREDLALDERRRENRISARLTMEF</sequence>
<dbReference type="EMBL" id="CP000544">
    <property type="protein sequence ID" value="ABM62286.1"/>
    <property type="molecule type" value="Genomic_DNA"/>
</dbReference>
<organism evidence="3 4">
    <name type="scientific">Halorhodospira halophila (strain DSM 244 / SL1)</name>
    <name type="common">Ectothiorhodospira halophila (strain DSM 244 / SL1)</name>
    <dbReference type="NCBI Taxonomy" id="349124"/>
    <lineage>
        <taxon>Bacteria</taxon>
        <taxon>Pseudomonadati</taxon>
        <taxon>Pseudomonadota</taxon>
        <taxon>Gammaproteobacteria</taxon>
        <taxon>Chromatiales</taxon>
        <taxon>Ectothiorhodospiraceae</taxon>
        <taxon>Halorhodospira</taxon>
    </lineage>
</organism>
<reference evidence="4" key="1">
    <citation type="submission" date="2006-12" db="EMBL/GenBank/DDBJ databases">
        <title>Complete sequence of Halorhodospira halophila SL1.</title>
        <authorList>
            <consortium name="US DOE Joint Genome Institute"/>
            <person name="Copeland A."/>
            <person name="Lucas S."/>
            <person name="Lapidus A."/>
            <person name="Barry K."/>
            <person name="Detter J.C."/>
            <person name="Glavina del Rio T."/>
            <person name="Hammon N."/>
            <person name="Israni S."/>
            <person name="Dalin E."/>
            <person name="Tice H."/>
            <person name="Pitluck S."/>
            <person name="Saunders E."/>
            <person name="Brettin T."/>
            <person name="Bruce D."/>
            <person name="Han C."/>
            <person name="Tapia R."/>
            <person name="Schmutz J."/>
            <person name="Larimer F."/>
            <person name="Land M."/>
            <person name="Hauser L."/>
            <person name="Kyrpides N."/>
            <person name="Mikhailova N."/>
            <person name="Hoff W."/>
            <person name="Richardson P."/>
        </authorList>
    </citation>
    <scope>NUCLEOTIDE SEQUENCE [LARGE SCALE GENOMIC DNA]</scope>
    <source>
        <strain evidence="4">DSM 244 / SL1</strain>
    </source>
</reference>
<dbReference type="InterPro" id="IPR017467">
    <property type="entry name" value="CHP03016_PEP-CTERM"/>
</dbReference>
<evidence type="ECO:0008006" key="5">
    <source>
        <dbReference type="Google" id="ProtNLM"/>
    </source>
</evidence>
<dbReference type="STRING" id="349124.Hhal_1519"/>
<evidence type="ECO:0000256" key="2">
    <source>
        <dbReference type="SAM" id="SignalP"/>
    </source>
</evidence>
<evidence type="ECO:0000256" key="1">
    <source>
        <dbReference type="SAM" id="MobiDB-lite"/>
    </source>
</evidence>
<feature type="chain" id="PRO_5002640433" description="TIGR03016 family PEP-CTERM system-associated outer membrane protein" evidence="2">
    <location>
        <begin position="32"/>
        <end position="496"/>
    </location>
</feature>
<evidence type="ECO:0000313" key="3">
    <source>
        <dbReference type="EMBL" id="ABM62286.1"/>
    </source>
</evidence>
<dbReference type="eggNOG" id="COG5338">
    <property type="taxonomic scope" value="Bacteria"/>
</dbReference>
<gene>
    <name evidence="3" type="ordered locus">Hhal_1519</name>
</gene>
<feature type="region of interest" description="Disordered" evidence="1">
    <location>
        <begin position="282"/>
        <end position="301"/>
    </location>
</feature>
<dbReference type="AlphaFoldDB" id="A1WX74"/>
<reference evidence="3 4" key="2">
    <citation type="journal article" date="2013" name="Stand. Genomic Sci.">
        <title>Complete genome sequence of Halorhodospira halophila SL1.</title>
        <authorList>
            <person name="Challacombe J.F."/>
            <person name="Majid S."/>
            <person name="Deole R."/>
            <person name="Brettin T.S."/>
            <person name="Bruce D."/>
            <person name="Delano S.F."/>
            <person name="Detter J.C."/>
            <person name="Gleasner C.D."/>
            <person name="Han C.S."/>
            <person name="Misra M."/>
            <person name="Reitenga K.G."/>
            <person name="Mikhailova N."/>
            <person name="Woyke T."/>
            <person name="Pitluck S."/>
            <person name="Nolan M."/>
            <person name="Land M.L."/>
            <person name="Saunders E."/>
            <person name="Tapia R."/>
            <person name="Lapidus A."/>
            <person name="Ivanova N."/>
            <person name="Hoff W.D."/>
        </authorList>
    </citation>
    <scope>NUCLEOTIDE SEQUENCE [LARGE SCALE GENOMIC DNA]</scope>
    <source>
        <strain evidence="4">DSM 244 / SL1</strain>
    </source>
</reference>
<accession>A1WX74</accession>
<feature type="signal peptide" evidence="2">
    <location>
        <begin position="1"/>
        <end position="31"/>
    </location>
</feature>
<protein>
    <recommendedName>
        <fullName evidence="5">TIGR03016 family PEP-CTERM system-associated outer membrane protein</fullName>
    </recommendedName>
</protein>
<dbReference type="RefSeq" id="WP_011814308.1">
    <property type="nucleotide sequence ID" value="NC_008789.1"/>
</dbReference>
<keyword evidence="4" id="KW-1185">Reference proteome</keyword>
<dbReference type="KEGG" id="hha:Hhal_1519"/>
<keyword evidence="2" id="KW-0732">Signal</keyword>
<name>A1WX74_HALHL</name>
<evidence type="ECO:0000313" key="4">
    <source>
        <dbReference type="Proteomes" id="UP000000647"/>
    </source>
</evidence>
<proteinExistence type="predicted"/>
<dbReference type="Proteomes" id="UP000000647">
    <property type="component" value="Chromosome"/>
</dbReference>
<dbReference type="SUPFAM" id="SSF56935">
    <property type="entry name" value="Porins"/>
    <property type="match status" value="1"/>
</dbReference>